<evidence type="ECO:0000313" key="8">
    <source>
        <dbReference type="EMBL" id="CUS13371.1"/>
    </source>
</evidence>
<dbReference type="PANTHER" id="PTHR18947">
    <property type="entry name" value="HOOK PROTEINS"/>
    <property type="match status" value="1"/>
</dbReference>
<feature type="region of interest" description="Disordered" evidence="5">
    <location>
        <begin position="760"/>
        <end position="780"/>
    </location>
</feature>
<dbReference type="GO" id="GO:0008017">
    <property type="term" value="F:microtubule binding"/>
    <property type="evidence" value="ECO:0007669"/>
    <property type="project" value="InterPro"/>
</dbReference>
<dbReference type="GO" id="GO:0051959">
    <property type="term" value="F:dynein light intermediate chain binding"/>
    <property type="evidence" value="ECO:0007669"/>
    <property type="project" value="TreeGrafter"/>
</dbReference>
<evidence type="ECO:0000259" key="7">
    <source>
        <dbReference type="Pfam" id="PF19047"/>
    </source>
</evidence>
<feature type="coiled-coil region" evidence="4">
    <location>
        <begin position="422"/>
        <end position="449"/>
    </location>
</feature>
<organism evidence="8 9">
    <name type="scientific">Tuber aestivum</name>
    <name type="common">summer truffle</name>
    <dbReference type="NCBI Taxonomy" id="59557"/>
    <lineage>
        <taxon>Eukaryota</taxon>
        <taxon>Fungi</taxon>
        <taxon>Dikarya</taxon>
        <taxon>Ascomycota</taxon>
        <taxon>Pezizomycotina</taxon>
        <taxon>Pezizomycetes</taxon>
        <taxon>Pezizales</taxon>
        <taxon>Tuberaceae</taxon>
        <taxon>Tuber</taxon>
    </lineage>
</organism>
<evidence type="ECO:0000259" key="6">
    <source>
        <dbReference type="Pfam" id="PF05622"/>
    </source>
</evidence>
<dbReference type="Pfam" id="PF05622">
    <property type="entry name" value="HOOK"/>
    <property type="match status" value="1"/>
</dbReference>
<dbReference type="CDD" id="cd22211">
    <property type="entry name" value="HkD_SF"/>
    <property type="match status" value="1"/>
</dbReference>
<dbReference type="EMBL" id="LN890974">
    <property type="protein sequence ID" value="CUS13371.1"/>
    <property type="molecule type" value="Genomic_DNA"/>
</dbReference>
<evidence type="ECO:0000313" key="9">
    <source>
        <dbReference type="Proteomes" id="UP001412239"/>
    </source>
</evidence>
<feature type="coiled-coil region" evidence="4">
    <location>
        <begin position="551"/>
        <end position="585"/>
    </location>
</feature>
<dbReference type="GO" id="GO:0030705">
    <property type="term" value="P:cytoskeleton-dependent intracellular transport"/>
    <property type="evidence" value="ECO:0007669"/>
    <property type="project" value="InterPro"/>
</dbReference>
<dbReference type="PANTHER" id="PTHR18947:SF28">
    <property type="entry name" value="GIRDIN, ISOFORM A"/>
    <property type="match status" value="1"/>
</dbReference>
<keyword evidence="2" id="KW-0963">Cytoplasm</keyword>
<dbReference type="Pfam" id="PF19047">
    <property type="entry name" value="HOOK_N"/>
    <property type="match status" value="1"/>
</dbReference>
<dbReference type="GO" id="GO:0031122">
    <property type="term" value="P:cytoplasmic microtubule organization"/>
    <property type="evidence" value="ECO:0007669"/>
    <property type="project" value="InterPro"/>
</dbReference>
<feature type="compositionally biased region" description="Basic and acidic residues" evidence="5">
    <location>
        <begin position="769"/>
        <end position="780"/>
    </location>
</feature>
<proteinExistence type="predicted"/>
<keyword evidence="3 4" id="KW-0175">Coiled coil</keyword>
<dbReference type="AlphaFoldDB" id="A0A292Q2S6"/>
<feature type="coiled-coil region" evidence="4">
    <location>
        <begin position="706"/>
        <end position="733"/>
    </location>
</feature>
<accession>A0A292Q2S6</accession>
<dbReference type="Proteomes" id="UP001412239">
    <property type="component" value="Unassembled WGS sequence"/>
</dbReference>
<evidence type="ECO:0000256" key="3">
    <source>
        <dbReference type="ARBA" id="ARBA00023054"/>
    </source>
</evidence>
<keyword evidence="9" id="KW-1185">Reference proteome</keyword>
<name>A0A292Q2S6_9PEZI</name>
<dbReference type="Gene3D" id="1.10.418.10">
    <property type="entry name" value="Calponin-like domain"/>
    <property type="match status" value="1"/>
</dbReference>
<comment type="subcellular location">
    <subcellularLocation>
        <location evidence="1">Cytoplasm</location>
    </subcellularLocation>
</comment>
<sequence length="839" mass="93853">MAKTSKNTMARLGNDNKVTMSSGRAVAAALVDWINACPIEPKISNLGELSDGSVITKVLLAIDPYYFRSAASSSDGAEGASPGAHWIAKFQKLKRLHRELAKYYTENLGHRLPSPPPNLTFIAKDGNVEESIKLAKIIVASAVQSEKREEYIQYIQELSPSSQTELMGVISEMMEAGGGEDSPDITSEQQKPELNDTDQFRMEEEMARLVADNEAVNAKNNSLEKRLASLQNDFEENQSHLLALQDQMSSSVVDGGGYANRTDPFMKSQLDQLQSDVQKLEDVIAEKESTIVRLEGTISGLNRRVEDLFPKAEAGIKYKDDLDEANHTIDKLKKRQNVAEQYRRKLEGMGEMERLVKSLEQQLAQKTHDLQASLDSSKQVPGLKRTLDQYRGRIDKIDIKFAELLRAKTILEIERNTLREKAAGAEGQKSKDMERIQNLEEKVRELETGVISKAVEETNGDLNSELTYSTKTKTDLKLQISRLESELSQLKEGTSGTDADNVMLQHMLDDATKAKDKLEQDYLQAHTGKLILEAQLAAINGGSSIEGSEILLKVRQNLVDAEEQLIDLKRKFAEADAELSVTKRELTTAKSDYIARMVQGLIPGDPGRKVSLVGMDKLQALAELKIMNSQELIELRGEHEEAQSKIHDLETEIDQRKSLLNTILLEKDEIYKKLSEQGGIILENERSNSELRATIATFQGTAEGRDAALERRVLQLQEKLEDQREKMVKAREIILNAEPPQHIKKQNGIIRDLKEKVDAADSTTADANTKSKEEQLAESDKKRRAELEILERENKMIVSAWYDQATRLQMNSVALERKGDTPHSWLNKQRAALAKAGGV</sequence>
<protein>
    <recommendedName>
        <fullName evidence="10">HOOK N-terminal domain-containing protein</fullName>
    </recommendedName>
</protein>
<dbReference type="InterPro" id="IPR008636">
    <property type="entry name" value="Hook_C"/>
</dbReference>
<evidence type="ECO:0000256" key="1">
    <source>
        <dbReference type="ARBA" id="ARBA00004496"/>
    </source>
</evidence>
<feature type="coiled-coil region" evidence="4">
    <location>
        <begin position="473"/>
        <end position="521"/>
    </location>
</feature>
<feature type="domain" description="HOOK N-terminal" evidence="7">
    <location>
        <begin position="28"/>
        <end position="170"/>
    </location>
</feature>
<feature type="coiled-coil region" evidence="4">
    <location>
        <begin position="206"/>
        <end position="369"/>
    </location>
</feature>
<dbReference type="InterPro" id="IPR043936">
    <property type="entry name" value="HOOK_N"/>
</dbReference>
<dbReference type="InterPro" id="IPR036872">
    <property type="entry name" value="CH_dom_sf"/>
</dbReference>
<evidence type="ECO:0000256" key="4">
    <source>
        <dbReference type="SAM" id="Coils"/>
    </source>
</evidence>
<evidence type="ECO:0000256" key="5">
    <source>
        <dbReference type="SAM" id="MobiDB-lite"/>
    </source>
</evidence>
<evidence type="ECO:0000256" key="2">
    <source>
        <dbReference type="ARBA" id="ARBA00022490"/>
    </source>
</evidence>
<dbReference type="SUPFAM" id="SSF116907">
    <property type="entry name" value="Hook domain"/>
    <property type="match status" value="1"/>
</dbReference>
<reference evidence="8" key="1">
    <citation type="submission" date="2015-10" db="EMBL/GenBank/DDBJ databases">
        <authorList>
            <person name="Regsiter A."/>
            <person name="william w."/>
        </authorList>
    </citation>
    <scope>NUCLEOTIDE SEQUENCE</scope>
    <source>
        <strain evidence="8">Montdore</strain>
    </source>
</reference>
<feature type="coiled-coil region" evidence="4">
    <location>
        <begin position="632"/>
        <end position="659"/>
    </location>
</feature>
<dbReference type="GO" id="GO:0005737">
    <property type="term" value="C:cytoplasm"/>
    <property type="evidence" value="ECO:0007669"/>
    <property type="project" value="UniProtKB-SubCell"/>
</dbReference>
<gene>
    <name evidence="8" type="ORF">GSTUAT00002611001</name>
</gene>
<dbReference type="GO" id="GO:0005815">
    <property type="term" value="C:microtubule organizing center"/>
    <property type="evidence" value="ECO:0007669"/>
    <property type="project" value="TreeGrafter"/>
</dbReference>
<evidence type="ECO:0008006" key="10">
    <source>
        <dbReference type="Google" id="ProtNLM"/>
    </source>
</evidence>
<feature type="domain" description="Hook C-terminal" evidence="6">
    <location>
        <begin position="222"/>
        <end position="574"/>
    </location>
</feature>